<dbReference type="GeneID" id="9624387"/>
<organism evidence="2">
    <name type="scientific">Volvox carteri f. nagariensis</name>
    <dbReference type="NCBI Taxonomy" id="3068"/>
    <lineage>
        <taxon>Eukaryota</taxon>
        <taxon>Viridiplantae</taxon>
        <taxon>Chlorophyta</taxon>
        <taxon>core chlorophytes</taxon>
        <taxon>Chlorophyceae</taxon>
        <taxon>CS clade</taxon>
        <taxon>Chlamydomonadales</taxon>
        <taxon>Volvocaceae</taxon>
        <taxon>Volvox</taxon>
    </lineage>
</organism>
<dbReference type="KEGG" id="vcn:VOLCADRAFT_88681"/>
<evidence type="ECO:0000313" key="2">
    <source>
        <dbReference type="Proteomes" id="UP000001058"/>
    </source>
</evidence>
<accession>D8TPN6</accession>
<dbReference type="InParanoid" id="D8TPN6"/>
<sequence>MDAAEGLEQLFAAHSAVPALAVLQLLRKDLSQQQAQILFKNHRHCLQMGTCSFGRRGRAAYALRTGTEVQRLRLDFSQQSLKSCCTTTGAYHDNHSNELTTDSFVTRTCLLSAAHAPLLKK</sequence>
<dbReference type="RefSeq" id="XP_002948391.1">
    <property type="nucleotide sequence ID" value="XM_002948345.1"/>
</dbReference>
<gene>
    <name evidence="1" type="ORF">VOLCADRAFT_88681</name>
</gene>
<proteinExistence type="predicted"/>
<keyword evidence="2" id="KW-1185">Reference proteome</keyword>
<name>D8TPN6_VOLCA</name>
<reference evidence="1 2" key="1">
    <citation type="journal article" date="2010" name="Science">
        <title>Genomic analysis of organismal complexity in the multicellular green alga Volvox carteri.</title>
        <authorList>
            <person name="Prochnik S.E."/>
            <person name="Umen J."/>
            <person name="Nedelcu A.M."/>
            <person name="Hallmann A."/>
            <person name="Miller S.M."/>
            <person name="Nishii I."/>
            <person name="Ferris P."/>
            <person name="Kuo A."/>
            <person name="Mitros T."/>
            <person name="Fritz-Laylin L.K."/>
            <person name="Hellsten U."/>
            <person name="Chapman J."/>
            <person name="Simakov O."/>
            <person name="Rensing S.A."/>
            <person name="Terry A."/>
            <person name="Pangilinan J."/>
            <person name="Kapitonov V."/>
            <person name="Jurka J."/>
            <person name="Salamov A."/>
            <person name="Shapiro H."/>
            <person name="Schmutz J."/>
            <person name="Grimwood J."/>
            <person name="Lindquist E."/>
            <person name="Lucas S."/>
            <person name="Grigoriev I.V."/>
            <person name="Schmitt R."/>
            <person name="Kirk D."/>
            <person name="Rokhsar D.S."/>
        </authorList>
    </citation>
    <scope>NUCLEOTIDE SEQUENCE [LARGE SCALE GENOMIC DNA]</scope>
    <source>
        <strain evidence="2">f. Nagariensis / Eve</strain>
    </source>
</reference>
<dbReference type="AlphaFoldDB" id="D8TPN6"/>
<evidence type="ECO:0000313" key="1">
    <source>
        <dbReference type="EMBL" id="EFJ50798.1"/>
    </source>
</evidence>
<dbReference type="EMBL" id="GL378330">
    <property type="protein sequence ID" value="EFJ50798.1"/>
    <property type="molecule type" value="Genomic_DNA"/>
</dbReference>
<protein>
    <submittedName>
        <fullName evidence="1">Uncharacterized protein</fullName>
    </submittedName>
</protein>
<dbReference type="Proteomes" id="UP000001058">
    <property type="component" value="Unassembled WGS sequence"/>
</dbReference>